<protein>
    <submittedName>
        <fullName evidence="1">Uncharacterized protein</fullName>
    </submittedName>
</protein>
<comment type="caution">
    <text evidence="1">The sequence shown here is derived from an EMBL/GenBank/DDBJ whole genome shotgun (WGS) entry which is preliminary data.</text>
</comment>
<reference evidence="1" key="1">
    <citation type="submission" date="2020-05" db="EMBL/GenBank/DDBJ databases">
        <title>Large-scale comparative analyses of tick genomes elucidate their genetic diversity and vector capacities.</title>
        <authorList>
            <person name="Jia N."/>
            <person name="Wang J."/>
            <person name="Shi W."/>
            <person name="Du L."/>
            <person name="Sun Y."/>
            <person name="Zhan W."/>
            <person name="Jiang J."/>
            <person name="Wang Q."/>
            <person name="Zhang B."/>
            <person name="Ji P."/>
            <person name="Sakyi L.B."/>
            <person name="Cui X."/>
            <person name="Yuan T."/>
            <person name="Jiang B."/>
            <person name="Yang W."/>
            <person name="Lam T.T.-Y."/>
            <person name="Chang Q."/>
            <person name="Ding S."/>
            <person name="Wang X."/>
            <person name="Zhu J."/>
            <person name="Ruan X."/>
            <person name="Zhao L."/>
            <person name="Wei J."/>
            <person name="Que T."/>
            <person name="Du C."/>
            <person name="Cheng J."/>
            <person name="Dai P."/>
            <person name="Han X."/>
            <person name="Huang E."/>
            <person name="Gao Y."/>
            <person name="Liu J."/>
            <person name="Shao H."/>
            <person name="Ye R."/>
            <person name="Li L."/>
            <person name="Wei W."/>
            <person name="Wang X."/>
            <person name="Wang C."/>
            <person name="Yang T."/>
            <person name="Huo Q."/>
            <person name="Li W."/>
            <person name="Guo W."/>
            <person name="Chen H."/>
            <person name="Zhou L."/>
            <person name="Ni X."/>
            <person name="Tian J."/>
            <person name="Zhou Y."/>
            <person name="Sheng Y."/>
            <person name="Liu T."/>
            <person name="Pan Y."/>
            <person name="Xia L."/>
            <person name="Li J."/>
            <person name="Zhao F."/>
            <person name="Cao W."/>
        </authorList>
    </citation>
    <scope>NUCLEOTIDE SEQUENCE</scope>
    <source>
        <strain evidence="1">Dsil-2018</strain>
    </source>
</reference>
<keyword evidence="2" id="KW-1185">Reference proteome</keyword>
<gene>
    <name evidence="1" type="ORF">HPB49_008233</name>
</gene>
<evidence type="ECO:0000313" key="1">
    <source>
        <dbReference type="EMBL" id="KAH7965464.1"/>
    </source>
</evidence>
<evidence type="ECO:0000313" key="2">
    <source>
        <dbReference type="Proteomes" id="UP000821865"/>
    </source>
</evidence>
<name>A0ACB8DBH8_DERSI</name>
<sequence length="276" mass="30721">MRYFCINQLATLEAAKGCTHEARFSTFQERLPSSRTWLHCSLDSMVILTSFPPPDEGIRHREEATAAFIQSRDLGKGTLYIAESRVSWVGQNSSGFSLEYPSVALHALSRDLRAFPEECLYLMIDGDLGEGEEESSENGQDDEQPASEIRFVPDDKSHLEAMYKAMSECQALHPDPADVGDSDDDGVYEDADEEDEGAEYDVRAAEQQRGCHQLEADADMNSSSIIPLWTRKPTTRRRPVAVVEERSPRLVIRVAFTGTLLLVSLAITAAIRLFAS</sequence>
<accession>A0ACB8DBH8</accession>
<dbReference type="EMBL" id="CM023471">
    <property type="protein sequence ID" value="KAH7965464.1"/>
    <property type="molecule type" value="Genomic_DNA"/>
</dbReference>
<proteinExistence type="predicted"/>
<organism evidence="1 2">
    <name type="scientific">Dermacentor silvarum</name>
    <name type="common">Tick</name>
    <dbReference type="NCBI Taxonomy" id="543639"/>
    <lineage>
        <taxon>Eukaryota</taxon>
        <taxon>Metazoa</taxon>
        <taxon>Ecdysozoa</taxon>
        <taxon>Arthropoda</taxon>
        <taxon>Chelicerata</taxon>
        <taxon>Arachnida</taxon>
        <taxon>Acari</taxon>
        <taxon>Parasitiformes</taxon>
        <taxon>Ixodida</taxon>
        <taxon>Ixodoidea</taxon>
        <taxon>Ixodidae</taxon>
        <taxon>Rhipicephalinae</taxon>
        <taxon>Dermacentor</taxon>
    </lineage>
</organism>
<dbReference type="Proteomes" id="UP000821865">
    <property type="component" value="Chromosome 2"/>
</dbReference>